<dbReference type="Gene3D" id="3.40.710.10">
    <property type="entry name" value="DD-peptidase/beta-lactamase superfamily"/>
    <property type="match status" value="1"/>
</dbReference>
<dbReference type="GO" id="GO:0004180">
    <property type="term" value="F:carboxypeptidase activity"/>
    <property type="evidence" value="ECO:0007669"/>
    <property type="project" value="UniProtKB-KW"/>
</dbReference>
<evidence type="ECO:0000256" key="4">
    <source>
        <dbReference type="ARBA" id="ARBA00022679"/>
    </source>
</evidence>
<dbReference type="Proteomes" id="UP000177354">
    <property type="component" value="Unassembled WGS sequence"/>
</dbReference>
<evidence type="ECO:0000256" key="1">
    <source>
        <dbReference type="ARBA" id="ARBA00022645"/>
    </source>
</evidence>
<dbReference type="SUPFAM" id="SSF56601">
    <property type="entry name" value="beta-lactamase/transpeptidase-like"/>
    <property type="match status" value="1"/>
</dbReference>
<keyword evidence="6" id="KW-0511">Multifunctional enzyme</keyword>
<comment type="caution">
    <text evidence="11">The sequence shown here is derived from an EMBL/GenBank/DDBJ whole genome shotgun (WGS) entry which is preliminary data.</text>
</comment>
<dbReference type="GO" id="GO:0008955">
    <property type="term" value="F:peptidoglycan glycosyltransferase activity"/>
    <property type="evidence" value="ECO:0007669"/>
    <property type="project" value="UniProtKB-EC"/>
</dbReference>
<evidence type="ECO:0000313" key="11">
    <source>
        <dbReference type="EMBL" id="OGG08172.1"/>
    </source>
</evidence>
<evidence type="ECO:0000256" key="5">
    <source>
        <dbReference type="ARBA" id="ARBA00022801"/>
    </source>
</evidence>
<keyword evidence="5" id="KW-0378">Hydrolase</keyword>
<dbReference type="EMBL" id="MFJF01000005">
    <property type="protein sequence ID" value="OGG08172.1"/>
    <property type="molecule type" value="Genomic_DNA"/>
</dbReference>
<name>A0A1F5Z7R2_9BACT</name>
<keyword evidence="1" id="KW-0121">Carboxypeptidase</keyword>
<evidence type="ECO:0000256" key="6">
    <source>
        <dbReference type="ARBA" id="ARBA00023268"/>
    </source>
</evidence>
<evidence type="ECO:0000256" key="7">
    <source>
        <dbReference type="ARBA" id="ARBA00044770"/>
    </source>
</evidence>
<dbReference type="InterPro" id="IPR001460">
    <property type="entry name" value="PCN-bd_Tpept"/>
</dbReference>
<dbReference type="InterPro" id="IPR001264">
    <property type="entry name" value="Glyco_trans_51"/>
</dbReference>
<dbReference type="AlphaFoldDB" id="A0A1F5Z7R2"/>
<reference evidence="11 12" key="1">
    <citation type="journal article" date="2016" name="Nat. Commun.">
        <title>Thousands of microbial genomes shed light on interconnected biogeochemical processes in an aquifer system.</title>
        <authorList>
            <person name="Anantharaman K."/>
            <person name="Brown C.T."/>
            <person name="Hug L.A."/>
            <person name="Sharon I."/>
            <person name="Castelle C.J."/>
            <person name="Probst A.J."/>
            <person name="Thomas B.C."/>
            <person name="Singh A."/>
            <person name="Wilkins M.J."/>
            <person name="Karaoz U."/>
            <person name="Brodie E.L."/>
            <person name="Williams K.H."/>
            <person name="Hubbard S.S."/>
            <person name="Banfield J.F."/>
        </authorList>
    </citation>
    <scope>NUCLEOTIDE SEQUENCE [LARGE SCALE GENOMIC DNA]</scope>
</reference>
<proteinExistence type="predicted"/>
<evidence type="ECO:0000313" key="12">
    <source>
        <dbReference type="Proteomes" id="UP000177354"/>
    </source>
</evidence>
<dbReference type="Pfam" id="PF00905">
    <property type="entry name" value="Transpeptidase"/>
    <property type="match status" value="1"/>
</dbReference>
<keyword evidence="4" id="KW-0808">Transferase</keyword>
<protein>
    <recommendedName>
        <fullName evidence="7">peptidoglycan glycosyltransferase</fullName>
        <ecNumber evidence="7">2.4.99.28</ecNumber>
    </recommendedName>
</protein>
<keyword evidence="3" id="KW-0328">Glycosyltransferase</keyword>
<evidence type="ECO:0000256" key="3">
    <source>
        <dbReference type="ARBA" id="ARBA00022676"/>
    </source>
</evidence>
<evidence type="ECO:0000259" key="10">
    <source>
        <dbReference type="Pfam" id="PF00912"/>
    </source>
</evidence>
<keyword evidence="2" id="KW-0645">Protease</keyword>
<evidence type="ECO:0000256" key="8">
    <source>
        <dbReference type="ARBA" id="ARBA00049902"/>
    </source>
</evidence>
<feature type="domain" description="Glycosyl transferase family 51" evidence="10">
    <location>
        <begin position="59"/>
        <end position="229"/>
    </location>
</feature>
<organism evidence="11 12">
    <name type="scientific">Candidatus Gottesmanbacteria bacterium RIFCSPHIGHO2_01_FULL_40_15</name>
    <dbReference type="NCBI Taxonomy" id="1798376"/>
    <lineage>
        <taxon>Bacteria</taxon>
        <taxon>Candidatus Gottesmaniibacteriota</taxon>
    </lineage>
</organism>
<dbReference type="GO" id="GO:0009252">
    <property type="term" value="P:peptidoglycan biosynthetic process"/>
    <property type="evidence" value="ECO:0007669"/>
    <property type="project" value="TreeGrafter"/>
</dbReference>
<dbReference type="InterPro" id="IPR012338">
    <property type="entry name" value="Beta-lactam/transpept-like"/>
</dbReference>
<dbReference type="Gene3D" id="1.10.3810.10">
    <property type="entry name" value="Biosynthetic peptidoglycan transglycosylase-like"/>
    <property type="match status" value="1"/>
</dbReference>
<dbReference type="EC" id="2.4.99.28" evidence="7"/>
<dbReference type="InterPro" id="IPR023346">
    <property type="entry name" value="Lysozyme-like_dom_sf"/>
</dbReference>
<evidence type="ECO:0000259" key="9">
    <source>
        <dbReference type="Pfam" id="PF00905"/>
    </source>
</evidence>
<dbReference type="PANTHER" id="PTHR32282">
    <property type="entry name" value="BINDING PROTEIN TRANSPEPTIDASE, PUTATIVE-RELATED"/>
    <property type="match status" value="1"/>
</dbReference>
<comment type="catalytic activity">
    <reaction evidence="8">
        <text>[GlcNAc-(1-&gt;4)-Mur2Ac(oyl-L-Ala-gamma-D-Glu-L-Lys-D-Ala-D-Ala)](n)-di-trans,octa-cis-undecaprenyl diphosphate + beta-D-GlcNAc-(1-&gt;4)-Mur2Ac(oyl-L-Ala-gamma-D-Glu-L-Lys-D-Ala-D-Ala)-di-trans,octa-cis-undecaprenyl diphosphate = [GlcNAc-(1-&gt;4)-Mur2Ac(oyl-L-Ala-gamma-D-Glu-L-Lys-D-Ala-D-Ala)](n+1)-di-trans,octa-cis-undecaprenyl diphosphate + di-trans,octa-cis-undecaprenyl diphosphate + H(+)</text>
        <dbReference type="Rhea" id="RHEA:23708"/>
        <dbReference type="Rhea" id="RHEA-COMP:9602"/>
        <dbReference type="Rhea" id="RHEA-COMP:9603"/>
        <dbReference type="ChEBI" id="CHEBI:15378"/>
        <dbReference type="ChEBI" id="CHEBI:58405"/>
        <dbReference type="ChEBI" id="CHEBI:60033"/>
        <dbReference type="ChEBI" id="CHEBI:78435"/>
        <dbReference type="EC" id="2.4.99.28"/>
    </reaction>
</comment>
<dbReference type="InterPro" id="IPR036950">
    <property type="entry name" value="PBP_transglycosylase"/>
</dbReference>
<dbReference type="SUPFAM" id="SSF53955">
    <property type="entry name" value="Lysozyme-like"/>
    <property type="match status" value="1"/>
</dbReference>
<gene>
    <name evidence="11" type="ORF">A2777_02185</name>
</gene>
<dbReference type="GO" id="GO:0008658">
    <property type="term" value="F:penicillin binding"/>
    <property type="evidence" value="ECO:0007669"/>
    <property type="project" value="InterPro"/>
</dbReference>
<feature type="domain" description="Penicillin-binding protein transpeptidase" evidence="9">
    <location>
        <begin position="318"/>
        <end position="560"/>
    </location>
</feature>
<dbReference type="InterPro" id="IPR050396">
    <property type="entry name" value="Glycosyltr_51/Transpeptidase"/>
</dbReference>
<accession>A0A1F5Z7R2</accession>
<evidence type="ECO:0000256" key="2">
    <source>
        <dbReference type="ARBA" id="ARBA00022670"/>
    </source>
</evidence>
<dbReference type="PANTHER" id="PTHR32282:SF15">
    <property type="entry name" value="PENICILLIN-BINDING PROTEIN 1C"/>
    <property type="match status" value="1"/>
</dbReference>
<dbReference type="GO" id="GO:0030288">
    <property type="term" value="C:outer membrane-bounded periplasmic space"/>
    <property type="evidence" value="ECO:0007669"/>
    <property type="project" value="TreeGrafter"/>
</dbReference>
<dbReference type="GO" id="GO:0006508">
    <property type="term" value="P:proteolysis"/>
    <property type="evidence" value="ECO:0007669"/>
    <property type="project" value="UniProtKB-KW"/>
</dbReference>
<dbReference type="Pfam" id="PF00912">
    <property type="entry name" value="Transgly"/>
    <property type="match status" value="1"/>
</dbReference>
<sequence>MKKHILPVLILVLLFFYIIPVMSVIYSFDGEFVSKERLTSHNDTGIIIYDVKGRPFFGFGQAKVRRFIPLAKIPSILKEAVLISEDRDFYRHNGVSVKAIARAFFFNITKGYPAYGASTLTQQLTKNVLLNSNKNVWRKLLEIPLSIYLEKKFNKNEILEMYFNTVYFGRGAWGIEAAAETYFDKKTQDLNLAESVLLTSVLPFPSKFKPEDGLDPQIKNRFSAILNELVKSSYITAQVGYEVKNTPVHFVLDRSINRNAPHFALMIKNEIEKNYGPDIVGDGLKVYTTLDLDWQRFAEKIVKIEVEKIKKLNAGNAAVVVLDSNTSAVRVLVGSADWEDNDIGKVNMALSLRQPGSSFKPVVYLLGLSRGNITLTTKLKDVPTAYTTPAGIYKPHNYDRKFRGPVSVRRALSNSLNVPAVELISRIGVENVLDFARLLGISSLEDKKNYGLSLVLGTGEVSLLELTGAYSVIANNGLKNTPYIIEKIISKQNEIIYKHKNLPENVVDRQSVFLLTSILSDRLVRREVFGKILDTKTNAAVKTGTTDNFKDSWTIGFTPQISVGVWVGNNYGQPMANLPGSRGAAPIWKILIDYYSQFVNHSDFVAPEGIVKLKVCKSAGAAGSTEYFVSNLIPKSNC</sequence>